<organism evidence="1 2">
    <name type="scientific">[Candida] jaroonii</name>
    <dbReference type="NCBI Taxonomy" id="467808"/>
    <lineage>
        <taxon>Eukaryota</taxon>
        <taxon>Fungi</taxon>
        <taxon>Dikarya</taxon>
        <taxon>Ascomycota</taxon>
        <taxon>Saccharomycotina</taxon>
        <taxon>Pichiomycetes</taxon>
        <taxon>Debaryomycetaceae</taxon>
        <taxon>Yamadazyma</taxon>
    </lineage>
</organism>
<accession>A0ACA9Y828</accession>
<keyword evidence="2" id="KW-1185">Reference proteome</keyword>
<protein>
    <submittedName>
        <fullName evidence="1">NADP-dependent alcohol dehydrogenase 7</fullName>
    </submittedName>
</protein>
<gene>
    <name evidence="1" type="ORF">CLIB1444_05S05490</name>
</gene>
<dbReference type="Proteomes" id="UP001152531">
    <property type="component" value="Unassembled WGS sequence"/>
</dbReference>
<dbReference type="EMBL" id="CALSDN010000005">
    <property type="protein sequence ID" value="CAH6721186.1"/>
    <property type="molecule type" value="Genomic_DNA"/>
</dbReference>
<proteinExistence type="predicted"/>
<evidence type="ECO:0000313" key="1">
    <source>
        <dbReference type="EMBL" id="CAH6721186.1"/>
    </source>
</evidence>
<reference evidence="1" key="1">
    <citation type="submission" date="2022-06" db="EMBL/GenBank/DDBJ databases">
        <authorList>
            <person name="Legras J.-L."/>
            <person name="Devillers H."/>
            <person name="Grondin C."/>
        </authorList>
    </citation>
    <scope>NUCLEOTIDE SEQUENCE</scope>
    <source>
        <strain evidence="1">CLIB 1444</strain>
    </source>
</reference>
<name>A0ACA9Y828_9ASCO</name>
<evidence type="ECO:0000313" key="2">
    <source>
        <dbReference type="Proteomes" id="UP001152531"/>
    </source>
</evidence>
<comment type="caution">
    <text evidence="1">The sequence shown here is derived from an EMBL/GenBank/DDBJ whole genome shotgun (WGS) entry which is preliminary data.</text>
</comment>
<sequence>MSVPSKFTGFTLSSPENWDKPKVQQYEAKPEKSHDVTIKIQVCSVCGTDHHIGSGGWGPYGRDDLVVGHEIVGTVVKVGAEVKEFAVGDVVGVGAQSNSCGECDLCLNDNEQYCEKSVLTYNQADMFSDGYVTQGGFANYTRVTEKHVFRVPDGMSAEVAAPFFCGGITVFSPLVRNLTPYSKQKVGIIGIGGLGHFALQFANKFGWEVVAFSRSSKKQQEAAELGAHHFVATGEDSDWVSKHSNSFDLIINCATSFSAIDLNQFIDVVKPGCKLIGVGLPDFHENITVNALKLGMSGKFMGGSIIGNKKEVKQMLDFAVKNDIKPWTEVFSINEDNYKKALTKISKSDAHYRVVLTDFDEFFNKLA</sequence>